<dbReference type="GO" id="GO:0005886">
    <property type="term" value="C:plasma membrane"/>
    <property type="evidence" value="ECO:0007669"/>
    <property type="project" value="TreeGrafter"/>
</dbReference>
<dbReference type="InterPro" id="IPR032630">
    <property type="entry name" value="P_typ_ATPase_c"/>
</dbReference>
<proteinExistence type="predicted"/>
<dbReference type="GO" id="GO:0045332">
    <property type="term" value="P:phospholipid translocation"/>
    <property type="evidence" value="ECO:0007669"/>
    <property type="project" value="TreeGrafter"/>
</dbReference>
<evidence type="ECO:0000313" key="7">
    <source>
        <dbReference type="Proteomes" id="UP000271241"/>
    </source>
</evidence>
<dbReference type="GO" id="GO:0032456">
    <property type="term" value="P:endocytic recycling"/>
    <property type="evidence" value="ECO:0007669"/>
    <property type="project" value="TreeGrafter"/>
</dbReference>
<dbReference type="STRING" id="78915.A0A4P9XNT4"/>
<protein>
    <recommendedName>
        <fullName evidence="5">P-type ATPase C-terminal domain-containing protein</fullName>
    </recommendedName>
</protein>
<dbReference type="AlphaFoldDB" id="A0A4P9XNT4"/>
<keyword evidence="2" id="KW-0479">Metal-binding</keyword>
<feature type="transmembrane region" description="Helical" evidence="4">
    <location>
        <begin position="23"/>
        <end position="45"/>
    </location>
</feature>
<name>A0A4P9XNT4_9FUNG</name>
<dbReference type="GO" id="GO:0140326">
    <property type="term" value="F:ATPase-coupled intramembrane lipid transporter activity"/>
    <property type="evidence" value="ECO:0007669"/>
    <property type="project" value="TreeGrafter"/>
</dbReference>
<dbReference type="GO" id="GO:0046872">
    <property type="term" value="F:metal ion binding"/>
    <property type="evidence" value="ECO:0007669"/>
    <property type="project" value="UniProtKB-KW"/>
</dbReference>
<keyword evidence="4" id="KW-0812">Transmembrane</keyword>
<evidence type="ECO:0000256" key="1">
    <source>
        <dbReference type="ARBA" id="ARBA00004141"/>
    </source>
</evidence>
<dbReference type="OrthoDB" id="377733at2759"/>
<dbReference type="SUPFAM" id="SSF81665">
    <property type="entry name" value="Calcium ATPase, transmembrane domain M"/>
    <property type="match status" value="1"/>
</dbReference>
<evidence type="ECO:0000256" key="4">
    <source>
        <dbReference type="SAM" id="Phobius"/>
    </source>
</evidence>
<comment type="subcellular location">
    <subcellularLocation>
        <location evidence="1">Membrane</location>
        <topology evidence="1">Multi-pass membrane protein</topology>
    </subcellularLocation>
</comment>
<keyword evidence="3" id="KW-0460">Magnesium</keyword>
<dbReference type="PANTHER" id="PTHR24092">
    <property type="entry name" value="PROBABLE PHOSPHOLIPID-TRANSPORTING ATPASE"/>
    <property type="match status" value="1"/>
</dbReference>
<reference evidence="7" key="1">
    <citation type="journal article" date="2018" name="Nat. Microbiol.">
        <title>Leveraging single-cell genomics to expand the fungal tree of life.</title>
        <authorList>
            <person name="Ahrendt S.R."/>
            <person name="Quandt C.A."/>
            <person name="Ciobanu D."/>
            <person name="Clum A."/>
            <person name="Salamov A."/>
            <person name="Andreopoulos B."/>
            <person name="Cheng J.F."/>
            <person name="Woyke T."/>
            <person name="Pelin A."/>
            <person name="Henrissat B."/>
            <person name="Reynolds N.K."/>
            <person name="Benny G.L."/>
            <person name="Smith M.E."/>
            <person name="James T.Y."/>
            <person name="Grigoriev I.V."/>
        </authorList>
    </citation>
    <scope>NUCLEOTIDE SEQUENCE [LARGE SCALE GENOMIC DNA]</scope>
    <source>
        <strain evidence="7">RSA 1356</strain>
    </source>
</reference>
<evidence type="ECO:0000259" key="5">
    <source>
        <dbReference type="Pfam" id="PF16212"/>
    </source>
</evidence>
<dbReference type="EMBL" id="KZ992693">
    <property type="protein sequence ID" value="RKP07626.1"/>
    <property type="molecule type" value="Genomic_DNA"/>
</dbReference>
<keyword evidence="4" id="KW-0472">Membrane</keyword>
<evidence type="ECO:0000313" key="6">
    <source>
        <dbReference type="EMBL" id="RKP07626.1"/>
    </source>
</evidence>
<organism evidence="6 7">
    <name type="scientific">Thamnocephalis sphaerospora</name>
    <dbReference type="NCBI Taxonomy" id="78915"/>
    <lineage>
        <taxon>Eukaryota</taxon>
        <taxon>Fungi</taxon>
        <taxon>Fungi incertae sedis</taxon>
        <taxon>Zoopagomycota</taxon>
        <taxon>Zoopagomycotina</taxon>
        <taxon>Zoopagomycetes</taxon>
        <taxon>Zoopagales</taxon>
        <taxon>Sigmoideomycetaceae</taxon>
        <taxon>Thamnocephalis</taxon>
    </lineage>
</organism>
<feature type="domain" description="P-type ATPase C-terminal" evidence="5">
    <location>
        <begin position="1"/>
        <end position="95"/>
    </location>
</feature>
<dbReference type="GO" id="GO:0005802">
    <property type="term" value="C:trans-Golgi network"/>
    <property type="evidence" value="ECO:0007669"/>
    <property type="project" value="TreeGrafter"/>
</dbReference>
<dbReference type="PANTHER" id="PTHR24092:SF150">
    <property type="entry name" value="PHOSPHOLIPID-TRANSPORTING ATPASE"/>
    <property type="match status" value="1"/>
</dbReference>
<dbReference type="Proteomes" id="UP000271241">
    <property type="component" value="Unassembled WGS sequence"/>
</dbReference>
<evidence type="ECO:0000256" key="3">
    <source>
        <dbReference type="ARBA" id="ARBA00022842"/>
    </source>
</evidence>
<feature type="transmembrane region" description="Helical" evidence="4">
    <location>
        <begin position="57"/>
        <end position="81"/>
    </location>
</feature>
<accession>A0A4P9XNT4</accession>
<keyword evidence="7" id="KW-1185">Reference proteome</keyword>
<keyword evidence="4" id="KW-1133">Transmembrane helix</keyword>
<dbReference type="InterPro" id="IPR023298">
    <property type="entry name" value="ATPase_P-typ_TM_dom_sf"/>
</dbReference>
<gene>
    <name evidence="6" type="ORF">THASP1DRAFT_24262</name>
</gene>
<dbReference type="GO" id="GO:0006892">
    <property type="term" value="P:post-Golgi vesicle-mediated transport"/>
    <property type="evidence" value="ECO:0007669"/>
    <property type="project" value="TreeGrafter"/>
</dbReference>
<evidence type="ECO:0000256" key="2">
    <source>
        <dbReference type="ARBA" id="ARBA00022723"/>
    </source>
</evidence>
<dbReference type="Pfam" id="PF16212">
    <property type="entry name" value="PhoLip_ATPase_C"/>
    <property type="match status" value="1"/>
</dbReference>
<sequence>MYTAVLATVLLKAALINDLWTKFAWIAIPGSFVFWILFFCLYAVVAPITGVSREYEGILPVLYGNSVFWLTVIVVPIICILRDYTWKFVKRMYFPRTYHYIQEIQKFNIPDYRPRMERFRKAVHKVRVIQRLKRNRGFAFSQSETGQEHLIRAYDTTLEKPRG</sequence>